<proteinExistence type="predicted"/>
<evidence type="ECO:0000313" key="1">
    <source>
        <dbReference type="EMBL" id="GAB1219797.1"/>
    </source>
</evidence>
<reference evidence="1 2" key="1">
    <citation type="journal article" date="2019" name="PLoS Negl. Trop. Dis.">
        <title>Whole genome sequencing of Entamoeba nuttalli reveals mammalian host-related molecular signatures and a novel octapeptide-repeat surface protein.</title>
        <authorList>
            <person name="Tanaka M."/>
            <person name="Makiuchi T."/>
            <person name="Komiyama T."/>
            <person name="Shiina T."/>
            <person name="Osaki K."/>
            <person name="Tachibana H."/>
        </authorList>
    </citation>
    <scope>NUCLEOTIDE SEQUENCE [LARGE SCALE GENOMIC DNA]</scope>
    <source>
        <strain evidence="1 2">P19-061405</strain>
    </source>
</reference>
<protein>
    <recommendedName>
        <fullName evidence="3">Serine-threonine/tyrosine-protein kinase catalytic domain-containing protein</fullName>
    </recommendedName>
</protein>
<dbReference type="Proteomes" id="UP001628156">
    <property type="component" value="Unassembled WGS sequence"/>
</dbReference>
<dbReference type="Gene3D" id="1.10.510.10">
    <property type="entry name" value="Transferase(Phosphotransferase) domain 1"/>
    <property type="match status" value="1"/>
</dbReference>
<sequence>MKNTKACYVWKKVDQPERMSDEYFKLMSKCWNDDPNKRHTTQSSLMNLKELVLTKKLLYKAMDIF</sequence>
<comment type="caution">
    <text evidence="1">The sequence shown here is derived from an EMBL/GenBank/DDBJ whole genome shotgun (WGS) entry which is preliminary data.</text>
</comment>
<organism evidence="1 2">
    <name type="scientific">Entamoeba nuttalli</name>
    <dbReference type="NCBI Taxonomy" id="412467"/>
    <lineage>
        <taxon>Eukaryota</taxon>
        <taxon>Amoebozoa</taxon>
        <taxon>Evosea</taxon>
        <taxon>Archamoebae</taxon>
        <taxon>Mastigamoebida</taxon>
        <taxon>Entamoebidae</taxon>
        <taxon>Entamoeba</taxon>
    </lineage>
</organism>
<dbReference type="EMBL" id="BAAFRS010000042">
    <property type="protein sequence ID" value="GAB1219797.1"/>
    <property type="molecule type" value="Genomic_DNA"/>
</dbReference>
<keyword evidence="2" id="KW-1185">Reference proteome</keyword>
<accession>A0ABQ0DAT5</accession>
<name>A0ABQ0DAT5_9EUKA</name>
<evidence type="ECO:0008006" key="3">
    <source>
        <dbReference type="Google" id="ProtNLM"/>
    </source>
</evidence>
<evidence type="ECO:0000313" key="2">
    <source>
        <dbReference type="Proteomes" id="UP001628156"/>
    </source>
</evidence>
<gene>
    <name evidence="1" type="ORF">ENUP19_0042G0051</name>
</gene>
<dbReference type="InterPro" id="IPR011009">
    <property type="entry name" value="Kinase-like_dom_sf"/>
</dbReference>
<dbReference type="SUPFAM" id="SSF56112">
    <property type="entry name" value="Protein kinase-like (PK-like)"/>
    <property type="match status" value="1"/>
</dbReference>